<proteinExistence type="predicted"/>
<gene>
    <name evidence="1" type="ORF">Val02_45730</name>
</gene>
<accession>A0A8J3YNI7</accession>
<dbReference type="Proteomes" id="UP000619260">
    <property type="component" value="Unassembled WGS sequence"/>
</dbReference>
<sequence>MSNPSPHTSTAGSDPPAVAPRDLGIALLWQLAGLYGPAPGGASGVAAVVPPGPGRAVPAARLLDLDPEAVARWLAARYPARLYPAAVIGSPHGAAVHLAAALGGVWLPGGFGLRVEPGARVRESGGSRIRAPLEALLRRHPGVRLYESDATGPGPSTVDLTVKWTSMPAAYTSFLRERLRPGAPVAVFADCRCRATSRISSAHLRQGREPHRDRVDCFDFPAGTGVTSPFMRAVRRYGVDHGHPVRVMLMTEPAVLSASVANLYRGWLRGYGRPADRLVIQTGRHLAPGLVRTAGLVPYWSSALHGPDLEALEYWLAGSRPFADIRLPDPAGTDPEAGPTHRRRLTALLGFGGSDGELPPPPPPAELPAMPWSFAMEWIRRYSDYGGLLPL</sequence>
<dbReference type="EMBL" id="BOPF01000016">
    <property type="protein sequence ID" value="GIJ47687.1"/>
    <property type="molecule type" value="Genomic_DNA"/>
</dbReference>
<dbReference type="AlphaFoldDB" id="A0A8J3YNI7"/>
<organism evidence="1 2">
    <name type="scientific">Virgisporangium aliadipatigenens</name>
    <dbReference type="NCBI Taxonomy" id="741659"/>
    <lineage>
        <taxon>Bacteria</taxon>
        <taxon>Bacillati</taxon>
        <taxon>Actinomycetota</taxon>
        <taxon>Actinomycetes</taxon>
        <taxon>Micromonosporales</taxon>
        <taxon>Micromonosporaceae</taxon>
        <taxon>Virgisporangium</taxon>
    </lineage>
</organism>
<keyword evidence="2" id="KW-1185">Reference proteome</keyword>
<protein>
    <submittedName>
        <fullName evidence="1">Uncharacterized protein</fullName>
    </submittedName>
</protein>
<name>A0A8J3YNI7_9ACTN</name>
<dbReference type="RefSeq" id="WP_203901194.1">
    <property type="nucleotide sequence ID" value="NZ_BOPF01000016.1"/>
</dbReference>
<evidence type="ECO:0000313" key="1">
    <source>
        <dbReference type="EMBL" id="GIJ47687.1"/>
    </source>
</evidence>
<comment type="caution">
    <text evidence="1">The sequence shown here is derived from an EMBL/GenBank/DDBJ whole genome shotgun (WGS) entry which is preliminary data.</text>
</comment>
<reference evidence="1" key="1">
    <citation type="submission" date="2021-01" db="EMBL/GenBank/DDBJ databases">
        <title>Whole genome shotgun sequence of Virgisporangium aliadipatigenens NBRC 105644.</title>
        <authorList>
            <person name="Komaki H."/>
            <person name="Tamura T."/>
        </authorList>
    </citation>
    <scope>NUCLEOTIDE SEQUENCE</scope>
    <source>
        <strain evidence="1">NBRC 105644</strain>
    </source>
</reference>
<evidence type="ECO:0000313" key="2">
    <source>
        <dbReference type="Proteomes" id="UP000619260"/>
    </source>
</evidence>